<dbReference type="InterPro" id="IPR041711">
    <property type="entry name" value="Met-tRNA-FMT_N"/>
</dbReference>
<dbReference type="CDD" id="cd08646">
    <property type="entry name" value="FMT_core_Met-tRNA-FMT_N"/>
    <property type="match status" value="1"/>
</dbReference>
<dbReference type="InterPro" id="IPR036477">
    <property type="entry name" value="Formyl_transf_N_sf"/>
</dbReference>
<name>A0A7C6EE36_UNCW3</name>
<evidence type="ECO:0000313" key="8">
    <source>
        <dbReference type="EMBL" id="HHS53099.1"/>
    </source>
</evidence>
<feature type="domain" description="Formyl transferase N-terminal" evidence="6">
    <location>
        <begin position="1"/>
        <end position="180"/>
    </location>
</feature>
<dbReference type="CDD" id="cd08704">
    <property type="entry name" value="Met_tRNA_FMT_C"/>
    <property type="match status" value="1"/>
</dbReference>
<dbReference type="Pfam" id="PF00551">
    <property type="entry name" value="Formyl_trans_N"/>
    <property type="match status" value="1"/>
</dbReference>
<dbReference type="AlphaFoldDB" id="A0A7C6EE36"/>
<proteinExistence type="inferred from homology"/>
<keyword evidence="3 5" id="KW-0808">Transferase</keyword>
<comment type="caution">
    <text evidence="8">The sequence shown here is derived from an EMBL/GenBank/DDBJ whole genome shotgun (WGS) entry which is preliminary data.</text>
</comment>
<evidence type="ECO:0000256" key="5">
    <source>
        <dbReference type="HAMAP-Rule" id="MF_00182"/>
    </source>
</evidence>
<dbReference type="HAMAP" id="MF_00182">
    <property type="entry name" value="Formyl_trans"/>
    <property type="match status" value="1"/>
</dbReference>
<dbReference type="EC" id="2.1.2.9" evidence="2 5"/>
<dbReference type="NCBIfam" id="TIGR00460">
    <property type="entry name" value="fmt"/>
    <property type="match status" value="1"/>
</dbReference>
<dbReference type="SUPFAM" id="SSF53328">
    <property type="entry name" value="Formyltransferase"/>
    <property type="match status" value="1"/>
</dbReference>
<accession>A0A7C6EE36</accession>
<evidence type="ECO:0000256" key="2">
    <source>
        <dbReference type="ARBA" id="ARBA00012261"/>
    </source>
</evidence>
<dbReference type="InterPro" id="IPR002376">
    <property type="entry name" value="Formyl_transf_N"/>
</dbReference>
<comment type="catalytic activity">
    <reaction evidence="5">
        <text>L-methionyl-tRNA(fMet) + (6R)-10-formyltetrahydrofolate = N-formyl-L-methionyl-tRNA(fMet) + (6S)-5,6,7,8-tetrahydrofolate + H(+)</text>
        <dbReference type="Rhea" id="RHEA:24380"/>
        <dbReference type="Rhea" id="RHEA-COMP:9952"/>
        <dbReference type="Rhea" id="RHEA-COMP:9953"/>
        <dbReference type="ChEBI" id="CHEBI:15378"/>
        <dbReference type="ChEBI" id="CHEBI:57453"/>
        <dbReference type="ChEBI" id="CHEBI:78530"/>
        <dbReference type="ChEBI" id="CHEBI:78844"/>
        <dbReference type="ChEBI" id="CHEBI:195366"/>
        <dbReference type="EC" id="2.1.2.9"/>
    </reaction>
</comment>
<dbReference type="InterPro" id="IPR005794">
    <property type="entry name" value="Fmt"/>
</dbReference>
<dbReference type="PANTHER" id="PTHR11138">
    <property type="entry name" value="METHIONYL-TRNA FORMYLTRANSFERASE"/>
    <property type="match status" value="1"/>
</dbReference>
<keyword evidence="4 5" id="KW-0648">Protein biosynthesis</keyword>
<organism evidence="8">
    <name type="scientific">candidate division WOR-3 bacterium</name>
    <dbReference type="NCBI Taxonomy" id="2052148"/>
    <lineage>
        <taxon>Bacteria</taxon>
        <taxon>Bacteria division WOR-3</taxon>
    </lineage>
</organism>
<evidence type="ECO:0000256" key="4">
    <source>
        <dbReference type="ARBA" id="ARBA00022917"/>
    </source>
</evidence>
<dbReference type="InterPro" id="IPR044135">
    <property type="entry name" value="Met-tRNA-FMT_C"/>
</dbReference>
<dbReference type="InterPro" id="IPR011034">
    <property type="entry name" value="Formyl_transferase-like_C_sf"/>
</dbReference>
<dbReference type="Pfam" id="PF02911">
    <property type="entry name" value="Formyl_trans_C"/>
    <property type="match status" value="1"/>
</dbReference>
<evidence type="ECO:0000259" key="7">
    <source>
        <dbReference type="Pfam" id="PF02911"/>
    </source>
</evidence>
<dbReference type="GO" id="GO:0005829">
    <property type="term" value="C:cytosol"/>
    <property type="evidence" value="ECO:0007669"/>
    <property type="project" value="TreeGrafter"/>
</dbReference>
<sequence length="313" mass="34720">MRLCFFGTPEFAVPSLVKLYEAGFDIACVVTAKERPKGRGLKVLPSPVKVKAQELGLLVFEPENPNRQEFYELLAKLNPEVGVLVAYGYIIKPLLLNLPKKGFINLHPSLLPRYRGAAPINWAIINGETQTGLVTFLMNEKVDAGKIILQKVVEIFPDETAGELTKRLAILGAELLIETLKLIEQGDYPTFTQNDQAVIFAPKIKDSDRIIDWAKSNQEIHNLIRGLSPTPAAYTYFRGKRVEIYRSSLPDCLSPIRVKQPGAIIVPNKDLIVATGNGLLNITQLKIEGKKLITGRDFINGQRVKSGESFTSP</sequence>
<feature type="domain" description="Formyl transferase C-terminal" evidence="7">
    <location>
        <begin position="203"/>
        <end position="303"/>
    </location>
</feature>
<dbReference type="SUPFAM" id="SSF50486">
    <property type="entry name" value="FMT C-terminal domain-like"/>
    <property type="match status" value="1"/>
</dbReference>
<reference evidence="8" key="1">
    <citation type="journal article" date="2020" name="mSystems">
        <title>Genome- and Community-Level Interaction Insights into Carbon Utilization and Element Cycling Functions of Hydrothermarchaeota in Hydrothermal Sediment.</title>
        <authorList>
            <person name="Zhou Z."/>
            <person name="Liu Y."/>
            <person name="Xu W."/>
            <person name="Pan J."/>
            <person name="Luo Z.H."/>
            <person name="Li M."/>
        </authorList>
    </citation>
    <scope>NUCLEOTIDE SEQUENCE [LARGE SCALE GENOMIC DNA]</scope>
    <source>
        <strain evidence="8">SpSt-876</strain>
    </source>
</reference>
<dbReference type="Gene3D" id="3.40.50.12230">
    <property type="match status" value="1"/>
</dbReference>
<feature type="binding site" evidence="5">
    <location>
        <begin position="109"/>
        <end position="112"/>
    </location>
    <ligand>
        <name>(6S)-5,6,7,8-tetrahydrofolate</name>
        <dbReference type="ChEBI" id="CHEBI:57453"/>
    </ligand>
</feature>
<dbReference type="GO" id="GO:0004479">
    <property type="term" value="F:methionyl-tRNA formyltransferase activity"/>
    <property type="evidence" value="ECO:0007669"/>
    <property type="project" value="UniProtKB-UniRule"/>
</dbReference>
<protein>
    <recommendedName>
        <fullName evidence="2 5">Methionyl-tRNA formyltransferase</fullName>
        <ecNumber evidence="2 5">2.1.2.9</ecNumber>
    </recommendedName>
</protein>
<dbReference type="EMBL" id="DTLI01000228">
    <property type="protein sequence ID" value="HHS53099.1"/>
    <property type="molecule type" value="Genomic_DNA"/>
</dbReference>
<comment type="similarity">
    <text evidence="1 5">Belongs to the Fmt family.</text>
</comment>
<evidence type="ECO:0000256" key="1">
    <source>
        <dbReference type="ARBA" id="ARBA00010699"/>
    </source>
</evidence>
<dbReference type="PANTHER" id="PTHR11138:SF5">
    <property type="entry name" value="METHIONYL-TRNA FORMYLTRANSFERASE, MITOCHONDRIAL"/>
    <property type="match status" value="1"/>
</dbReference>
<gene>
    <name evidence="5" type="primary">fmt</name>
    <name evidence="8" type="ORF">ENW73_09670</name>
</gene>
<evidence type="ECO:0000259" key="6">
    <source>
        <dbReference type="Pfam" id="PF00551"/>
    </source>
</evidence>
<comment type="function">
    <text evidence="5">Attaches a formyl group to the free amino group of methionyl-tRNA(fMet). The formyl group appears to play a dual role in the initiator identity of N-formylmethionyl-tRNA by promoting its recognition by IF2 and preventing the misappropriation of this tRNA by the elongation apparatus.</text>
</comment>
<dbReference type="InterPro" id="IPR005793">
    <property type="entry name" value="Formyl_trans_C"/>
</dbReference>
<evidence type="ECO:0000256" key="3">
    <source>
        <dbReference type="ARBA" id="ARBA00022679"/>
    </source>
</evidence>